<accession>D0KVV9</accession>
<proteinExistence type="predicted"/>
<dbReference type="HOGENOM" id="CLU_091705_6_1_6"/>
<dbReference type="Proteomes" id="UP000009102">
    <property type="component" value="Chromosome"/>
</dbReference>
<dbReference type="GO" id="GO:0043683">
    <property type="term" value="P:type IV pilus assembly"/>
    <property type="evidence" value="ECO:0007669"/>
    <property type="project" value="InterPro"/>
</dbReference>
<dbReference type="PANTHER" id="PTHR30093">
    <property type="entry name" value="GENERAL SECRETION PATHWAY PROTEIN G"/>
    <property type="match status" value="1"/>
</dbReference>
<dbReference type="EMBL" id="CP001801">
    <property type="protein sequence ID" value="ACX94886.1"/>
    <property type="molecule type" value="Genomic_DNA"/>
</dbReference>
<dbReference type="Gene3D" id="3.30.700.10">
    <property type="entry name" value="Glycoprotein, Type 4 Pilin"/>
    <property type="match status" value="1"/>
</dbReference>
<organism evidence="2 3">
    <name type="scientific">Halothiobacillus neapolitanus (strain ATCC 23641 / DSM 15147 / CIP 104769 / NCIMB 8539 / c2)</name>
    <name type="common">Thiobacillus neapolitanus</name>
    <dbReference type="NCBI Taxonomy" id="555778"/>
    <lineage>
        <taxon>Bacteria</taxon>
        <taxon>Pseudomonadati</taxon>
        <taxon>Pseudomonadota</taxon>
        <taxon>Gammaproteobacteria</taxon>
        <taxon>Chromatiales</taxon>
        <taxon>Halothiobacillaceae</taxon>
        <taxon>Halothiobacillus</taxon>
    </lineage>
</organism>
<keyword evidence="1" id="KW-0472">Membrane</keyword>
<dbReference type="Pfam" id="PF07963">
    <property type="entry name" value="N_methyl"/>
    <property type="match status" value="1"/>
</dbReference>
<keyword evidence="1" id="KW-1133">Transmembrane helix</keyword>
<dbReference type="SUPFAM" id="SSF54523">
    <property type="entry name" value="Pili subunits"/>
    <property type="match status" value="1"/>
</dbReference>
<evidence type="ECO:0000313" key="3">
    <source>
        <dbReference type="Proteomes" id="UP000009102"/>
    </source>
</evidence>
<sequence>MKQIAHKAAARQQLGFTLIELMIVIAIIAIIAAIAYPSYIKSVVKTKRAAAEGCLSEYANYMERFYTTNLRYDKDSAGTANPVVGSPVPAANQLDCSTAQNSGADYAFTVVATAPNAAANPNTYTVTATPTGAQLSRDTQCGTLSINQVGTRTESGSGTVADCW</sequence>
<feature type="transmembrane region" description="Helical" evidence="1">
    <location>
        <begin position="21"/>
        <end position="39"/>
    </location>
</feature>
<dbReference type="InterPro" id="IPR045584">
    <property type="entry name" value="Pilin-like"/>
</dbReference>
<name>D0KVV9_HALNC</name>
<evidence type="ECO:0000256" key="1">
    <source>
        <dbReference type="SAM" id="Phobius"/>
    </source>
</evidence>
<keyword evidence="3" id="KW-1185">Reference proteome</keyword>
<dbReference type="RefSeq" id="WP_012822923.1">
    <property type="nucleotide sequence ID" value="NC_013422.1"/>
</dbReference>
<keyword evidence="1" id="KW-0812">Transmembrane</keyword>
<dbReference type="InterPro" id="IPR031982">
    <property type="entry name" value="PilE-like"/>
</dbReference>
<dbReference type="Pfam" id="PF16732">
    <property type="entry name" value="ComP_DUS"/>
    <property type="match status" value="1"/>
</dbReference>
<dbReference type="STRING" id="555778.Hneap_0020"/>
<evidence type="ECO:0000313" key="2">
    <source>
        <dbReference type="EMBL" id="ACX94886.1"/>
    </source>
</evidence>
<dbReference type="PANTHER" id="PTHR30093:SF47">
    <property type="entry name" value="TYPE IV PILUS NON-CORE MINOR PILIN PILE"/>
    <property type="match status" value="1"/>
</dbReference>
<dbReference type="eggNOG" id="COG4968">
    <property type="taxonomic scope" value="Bacteria"/>
</dbReference>
<protein>
    <submittedName>
        <fullName evidence="2">PilE protein</fullName>
    </submittedName>
</protein>
<dbReference type="NCBIfam" id="TIGR02532">
    <property type="entry name" value="IV_pilin_GFxxxE"/>
    <property type="match status" value="1"/>
</dbReference>
<reference evidence="2 3" key="1">
    <citation type="submission" date="2009-10" db="EMBL/GenBank/DDBJ databases">
        <title>Complete sequence of Halothiobacillus neapolitanus c2.</title>
        <authorList>
            <consortium name="US DOE Joint Genome Institute"/>
            <person name="Lucas S."/>
            <person name="Copeland A."/>
            <person name="Lapidus A."/>
            <person name="Glavina del Rio T."/>
            <person name="Tice H."/>
            <person name="Bruce D."/>
            <person name="Goodwin L."/>
            <person name="Pitluck S."/>
            <person name="Davenport K."/>
            <person name="Brettin T."/>
            <person name="Detter J.C."/>
            <person name="Han C."/>
            <person name="Tapia R."/>
            <person name="Larimer F."/>
            <person name="Land M."/>
            <person name="Hauser L."/>
            <person name="Kyrpides N."/>
            <person name="Mikhailova N."/>
            <person name="Kerfeld C."/>
            <person name="Cannon G."/>
            <person name="Heinhort S."/>
        </authorList>
    </citation>
    <scope>NUCLEOTIDE SEQUENCE [LARGE SCALE GENOMIC DNA]</scope>
    <source>
        <strain evidence="3">ATCC 23641 / c2</strain>
    </source>
</reference>
<gene>
    <name evidence="2" type="ordered locus">Hneap_0020</name>
</gene>
<dbReference type="InterPro" id="IPR012902">
    <property type="entry name" value="N_methyl_site"/>
</dbReference>
<dbReference type="KEGG" id="hna:Hneap_0020"/>
<dbReference type="OrthoDB" id="5296638at2"/>
<dbReference type="AlphaFoldDB" id="D0KVV9"/>